<dbReference type="NCBIfam" id="TIGR00207">
    <property type="entry name" value="fliG"/>
    <property type="match status" value="1"/>
</dbReference>
<evidence type="ECO:0000256" key="4">
    <source>
        <dbReference type="ARBA" id="ARBA00021870"/>
    </source>
</evidence>
<dbReference type="GO" id="GO:0071973">
    <property type="term" value="P:bacterial-type flagellum-dependent cell motility"/>
    <property type="evidence" value="ECO:0007669"/>
    <property type="project" value="InterPro"/>
</dbReference>
<comment type="similarity">
    <text evidence="3">Belongs to the FliG family.</text>
</comment>
<feature type="domain" description="Flagellar motor switch protein FliG C-terminal" evidence="10">
    <location>
        <begin position="220"/>
        <end position="326"/>
    </location>
</feature>
<evidence type="ECO:0000256" key="6">
    <source>
        <dbReference type="ARBA" id="ARBA00022500"/>
    </source>
</evidence>
<accession>A0A1T4X9T2</accession>
<dbReference type="PRINTS" id="PR00954">
    <property type="entry name" value="FLGMOTORFLIG"/>
</dbReference>
<keyword evidence="5" id="KW-1003">Cell membrane</keyword>
<evidence type="ECO:0000256" key="9">
    <source>
        <dbReference type="ARBA" id="ARBA00023143"/>
    </source>
</evidence>
<evidence type="ECO:0000256" key="2">
    <source>
        <dbReference type="ARBA" id="ARBA00004413"/>
    </source>
</evidence>
<dbReference type="Pfam" id="PF14841">
    <property type="entry name" value="FliG_M"/>
    <property type="match status" value="1"/>
</dbReference>
<dbReference type="SUPFAM" id="SSF48029">
    <property type="entry name" value="FliG"/>
    <property type="match status" value="2"/>
</dbReference>
<evidence type="ECO:0000259" key="10">
    <source>
        <dbReference type="Pfam" id="PF01706"/>
    </source>
</evidence>
<dbReference type="Proteomes" id="UP000190105">
    <property type="component" value="Unassembled WGS sequence"/>
</dbReference>
<comment type="subcellular location">
    <subcellularLocation>
        <location evidence="1">Bacterial flagellum basal body</location>
    </subcellularLocation>
    <subcellularLocation>
        <location evidence="2">Cell membrane</location>
        <topology evidence="2">Peripheral membrane protein</topology>
        <orientation evidence="2">Cytoplasmic side</orientation>
    </subcellularLocation>
</comment>
<dbReference type="PANTHER" id="PTHR30534:SF0">
    <property type="entry name" value="FLAGELLAR MOTOR SWITCH PROTEIN FLIG"/>
    <property type="match status" value="1"/>
</dbReference>
<evidence type="ECO:0000259" key="12">
    <source>
        <dbReference type="Pfam" id="PF14842"/>
    </source>
</evidence>
<dbReference type="GO" id="GO:0009425">
    <property type="term" value="C:bacterial-type flagellum basal body"/>
    <property type="evidence" value="ECO:0007669"/>
    <property type="project" value="UniProtKB-SubCell"/>
</dbReference>
<keyword evidence="8" id="KW-0472">Membrane</keyword>
<proteinExistence type="inferred from homology"/>
<dbReference type="Pfam" id="PF01706">
    <property type="entry name" value="FliG_C"/>
    <property type="match status" value="1"/>
</dbReference>
<dbReference type="InterPro" id="IPR028263">
    <property type="entry name" value="FliG_N"/>
</dbReference>
<dbReference type="InterPro" id="IPR011002">
    <property type="entry name" value="FliG_a-hlx"/>
</dbReference>
<keyword evidence="13" id="KW-0969">Cilium</keyword>
<dbReference type="STRING" id="1147123.SAMN05443428_10774"/>
<evidence type="ECO:0000313" key="14">
    <source>
        <dbReference type="Proteomes" id="UP000190105"/>
    </source>
</evidence>
<protein>
    <recommendedName>
        <fullName evidence="4">Flagellar motor switch protein FliG</fullName>
    </recommendedName>
</protein>
<keyword evidence="7" id="KW-0283">Flagellar rotation</keyword>
<dbReference type="Pfam" id="PF14842">
    <property type="entry name" value="FliG_N"/>
    <property type="match status" value="1"/>
</dbReference>
<gene>
    <name evidence="13" type="ORF">SAMN05443428_10774</name>
</gene>
<dbReference type="Gene3D" id="1.10.220.30">
    <property type="match status" value="3"/>
</dbReference>
<dbReference type="InterPro" id="IPR000090">
    <property type="entry name" value="Flg_Motor_Flig"/>
</dbReference>
<evidence type="ECO:0000256" key="3">
    <source>
        <dbReference type="ARBA" id="ARBA00010299"/>
    </source>
</evidence>
<evidence type="ECO:0000256" key="1">
    <source>
        <dbReference type="ARBA" id="ARBA00004117"/>
    </source>
</evidence>
<dbReference type="GO" id="GO:0005886">
    <property type="term" value="C:plasma membrane"/>
    <property type="evidence" value="ECO:0007669"/>
    <property type="project" value="UniProtKB-SubCell"/>
</dbReference>
<keyword evidence="13" id="KW-0282">Flagellum</keyword>
<dbReference type="InterPro" id="IPR023087">
    <property type="entry name" value="Flg_Motor_Flig_C"/>
</dbReference>
<evidence type="ECO:0000256" key="5">
    <source>
        <dbReference type="ARBA" id="ARBA00022475"/>
    </source>
</evidence>
<name>A0A1T4X9T2_9CLOT</name>
<dbReference type="EMBL" id="FUYH01000007">
    <property type="protein sequence ID" value="SKA86346.1"/>
    <property type="molecule type" value="Genomic_DNA"/>
</dbReference>
<evidence type="ECO:0000259" key="11">
    <source>
        <dbReference type="Pfam" id="PF14841"/>
    </source>
</evidence>
<dbReference type="AlphaFoldDB" id="A0A1T4X9T2"/>
<dbReference type="GO" id="GO:0006935">
    <property type="term" value="P:chemotaxis"/>
    <property type="evidence" value="ECO:0007669"/>
    <property type="project" value="UniProtKB-KW"/>
</dbReference>
<sequence>MAKDKLSGVQKAAILFITLGPDASAPILKKMPENEIQKITFEIANMPKIKKEVKEEVLQEFVDLNKAKDYILEGGFEYAKNLLSRALGAQRAMEIIEKVSEITQQYRPFGIARKADAHQLLNVIMNEHPQTIALILCYLQPDKAAQIMSGLPEELQVDVAKRIATMSNTSPIVIEEVEEILEKKLSNVVRADFATIGGVQPLVDILNNVDRGTEKSILDELDREQPELAEKIRENMFIFEDIISLDNISIQRVLREVDTKDLALAIKGSSEEVANVIYKNMSKRAAQTLKEDIEFMGPVRLVDVEKAQQSIVAIIRRLDDAGEIVISRGGEDAIIV</sequence>
<keyword evidence="6" id="KW-0145">Chemotaxis</keyword>
<feature type="domain" description="Flagellar motor switch protein FliG N-terminal" evidence="12">
    <location>
        <begin position="5"/>
        <end position="108"/>
    </location>
</feature>
<dbReference type="GO" id="GO:0003774">
    <property type="term" value="F:cytoskeletal motor activity"/>
    <property type="evidence" value="ECO:0007669"/>
    <property type="project" value="InterPro"/>
</dbReference>
<keyword evidence="14" id="KW-1185">Reference proteome</keyword>
<dbReference type="PANTHER" id="PTHR30534">
    <property type="entry name" value="FLAGELLAR MOTOR SWITCH PROTEIN FLIG"/>
    <property type="match status" value="1"/>
</dbReference>
<organism evidence="13 14">
    <name type="scientific">Caloramator quimbayensis</name>
    <dbReference type="NCBI Taxonomy" id="1147123"/>
    <lineage>
        <taxon>Bacteria</taxon>
        <taxon>Bacillati</taxon>
        <taxon>Bacillota</taxon>
        <taxon>Clostridia</taxon>
        <taxon>Eubacteriales</taxon>
        <taxon>Clostridiaceae</taxon>
        <taxon>Caloramator</taxon>
    </lineage>
</organism>
<dbReference type="FunFam" id="1.10.220.30:FF:000001">
    <property type="entry name" value="Flagellar motor switch protein FliG"/>
    <property type="match status" value="1"/>
</dbReference>
<evidence type="ECO:0000256" key="8">
    <source>
        <dbReference type="ARBA" id="ARBA00023136"/>
    </source>
</evidence>
<evidence type="ECO:0000256" key="7">
    <source>
        <dbReference type="ARBA" id="ARBA00022779"/>
    </source>
</evidence>
<keyword evidence="9" id="KW-0975">Bacterial flagellum</keyword>
<evidence type="ECO:0000313" key="13">
    <source>
        <dbReference type="EMBL" id="SKA86346.1"/>
    </source>
</evidence>
<dbReference type="InterPro" id="IPR032779">
    <property type="entry name" value="FliG_M"/>
</dbReference>
<dbReference type="PIRSF" id="PIRSF003161">
    <property type="entry name" value="FliG"/>
    <property type="match status" value="1"/>
</dbReference>
<dbReference type="OrthoDB" id="9780302at2"/>
<feature type="domain" description="Flagellar motor switch protein FliG middle" evidence="11">
    <location>
        <begin position="118"/>
        <end position="190"/>
    </location>
</feature>
<reference evidence="14" key="1">
    <citation type="submission" date="2017-02" db="EMBL/GenBank/DDBJ databases">
        <authorList>
            <person name="Varghese N."/>
            <person name="Submissions S."/>
        </authorList>
    </citation>
    <scope>NUCLEOTIDE SEQUENCE [LARGE SCALE GENOMIC DNA]</scope>
    <source>
        <strain evidence="14">USBA 833</strain>
    </source>
</reference>
<dbReference type="RefSeq" id="WP_078696224.1">
    <property type="nucleotide sequence ID" value="NZ_FUYH01000007.1"/>
</dbReference>
<keyword evidence="13" id="KW-0966">Cell projection</keyword>